<dbReference type="PANTHER" id="PTHR36120:SF1">
    <property type="entry name" value="L-FUCOSE ISOMERASE C-TERMINAL DOMAIN-CONTAINING PROTEIN"/>
    <property type="match status" value="1"/>
</dbReference>
<evidence type="ECO:0000256" key="1">
    <source>
        <dbReference type="ARBA" id="ARBA00023235"/>
    </source>
</evidence>
<protein>
    <recommendedName>
        <fullName evidence="3">L-fucose isomerase C-terminal domain-containing protein</fullName>
    </recommendedName>
</protein>
<dbReference type="AlphaFoldDB" id="X1VE84"/>
<dbReference type="PANTHER" id="PTHR36120">
    <property type="entry name" value="FUCOSE ISOMERASE"/>
    <property type="match status" value="1"/>
</dbReference>
<reference evidence="4" key="1">
    <citation type="journal article" date="2014" name="Front. Microbiol.">
        <title>High frequency of phylogenetically diverse reductive dehalogenase-homologous genes in deep subseafloor sedimentary metagenomes.</title>
        <authorList>
            <person name="Kawai M."/>
            <person name="Futagami T."/>
            <person name="Toyoda A."/>
            <person name="Takaki Y."/>
            <person name="Nishi S."/>
            <person name="Hori S."/>
            <person name="Arai W."/>
            <person name="Tsubouchi T."/>
            <person name="Morono Y."/>
            <person name="Uchiyama I."/>
            <person name="Ito T."/>
            <person name="Fujiyama A."/>
            <person name="Inagaki F."/>
            <person name="Takami H."/>
        </authorList>
    </citation>
    <scope>NUCLEOTIDE SEQUENCE</scope>
    <source>
        <strain evidence="4">Expedition CK06-06</strain>
    </source>
</reference>
<dbReference type="InterPro" id="IPR004216">
    <property type="entry name" value="Fuc/Ara_isomerase_C"/>
</dbReference>
<keyword evidence="1" id="KW-0413">Isomerase</keyword>
<gene>
    <name evidence="4" type="ORF">S12H4_47675</name>
</gene>
<proteinExistence type="predicted"/>
<name>X1VE84_9ZZZZ</name>
<comment type="caution">
    <text evidence="4">The sequence shown here is derived from an EMBL/GenBank/DDBJ whole genome shotgun (WGS) entry which is preliminary data.</text>
</comment>
<keyword evidence="2" id="KW-0119">Carbohydrate metabolism</keyword>
<dbReference type="GO" id="GO:0005737">
    <property type="term" value="C:cytoplasm"/>
    <property type="evidence" value="ECO:0007669"/>
    <property type="project" value="InterPro"/>
</dbReference>
<dbReference type="SUPFAM" id="SSF50443">
    <property type="entry name" value="FucI/AraA C-terminal domain-like"/>
    <property type="match status" value="1"/>
</dbReference>
<evidence type="ECO:0000313" key="4">
    <source>
        <dbReference type="EMBL" id="GAJ12421.1"/>
    </source>
</evidence>
<dbReference type="EMBL" id="BARW01029709">
    <property type="protein sequence ID" value="GAJ12421.1"/>
    <property type="molecule type" value="Genomic_DNA"/>
</dbReference>
<evidence type="ECO:0000259" key="3">
    <source>
        <dbReference type="Pfam" id="PF02952"/>
    </source>
</evidence>
<feature type="non-terminal residue" evidence="4">
    <location>
        <position position="1"/>
    </location>
</feature>
<dbReference type="GO" id="GO:0008736">
    <property type="term" value="F:L-fucose isomerase activity"/>
    <property type="evidence" value="ECO:0007669"/>
    <property type="project" value="InterPro"/>
</dbReference>
<accession>X1VE84</accession>
<feature type="domain" description="L-fucose isomerase C-terminal" evidence="3">
    <location>
        <begin position="55"/>
        <end position="140"/>
    </location>
</feature>
<dbReference type="GO" id="GO:0006004">
    <property type="term" value="P:fucose metabolic process"/>
    <property type="evidence" value="ECO:0007669"/>
    <property type="project" value="InterPro"/>
</dbReference>
<sequence length="143" mass="15672">YALTGNSVFFADFVNFIQDNNTVLFWHCGNAPYDLATSKPVCQKIFGGLSTSCVLKSGVVTVYRLNSIKGQFMLHVGRGNAIEAEPVLKGSNISVRMRGGNREFVESLLENGIPHHNAIVYGDIAEELKEFAKFMGIPIVICS</sequence>
<organism evidence="4">
    <name type="scientific">marine sediment metagenome</name>
    <dbReference type="NCBI Taxonomy" id="412755"/>
    <lineage>
        <taxon>unclassified sequences</taxon>
        <taxon>metagenomes</taxon>
        <taxon>ecological metagenomes</taxon>
    </lineage>
</organism>
<dbReference type="InterPro" id="IPR015888">
    <property type="entry name" value="Fuc_isomerase_C"/>
</dbReference>
<evidence type="ECO:0000256" key="2">
    <source>
        <dbReference type="ARBA" id="ARBA00023277"/>
    </source>
</evidence>
<dbReference type="Pfam" id="PF02952">
    <property type="entry name" value="Fucose_iso_C"/>
    <property type="match status" value="1"/>
</dbReference>